<feature type="compositionally biased region" description="Low complexity" evidence="1">
    <location>
        <begin position="25"/>
        <end position="37"/>
    </location>
</feature>
<dbReference type="Proteomes" id="UP000837857">
    <property type="component" value="Chromosome 7"/>
</dbReference>
<evidence type="ECO:0000313" key="2">
    <source>
        <dbReference type="EMBL" id="CAH2073648.1"/>
    </source>
</evidence>
<feature type="region of interest" description="Disordered" evidence="1">
    <location>
        <begin position="20"/>
        <end position="71"/>
    </location>
</feature>
<dbReference type="EMBL" id="OW152819">
    <property type="protein sequence ID" value="CAH2073648.1"/>
    <property type="molecule type" value="Genomic_DNA"/>
</dbReference>
<feature type="non-terminal residue" evidence="2">
    <location>
        <position position="1"/>
    </location>
</feature>
<proteinExistence type="predicted"/>
<evidence type="ECO:0000256" key="1">
    <source>
        <dbReference type="SAM" id="MobiDB-lite"/>
    </source>
</evidence>
<feature type="region of interest" description="Disordered" evidence="1">
    <location>
        <begin position="150"/>
        <end position="173"/>
    </location>
</feature>
<reference evidence="2" key="1">
    <citation type="submission" date="2022-03" db="EMBL/GenBank/DDBJ databases">
        <authorList>
            <person name="Martin H S."/>
        </authorList>
    </citation>
    <scope>NUCLEOTIDE SEQUENCE</scope>
</reference>
<accession>A0ABN8J433</accession>
<keyword evidence="3" id="KW-1185">Reference proteome</keyword>
<protein>
    <submittedName>
        <fullName evidence="2">Uncharacterized protein</fullName>
    </submittedName>
</protein>
<gene>
    <name evidence="2" type="ORF">IPOD504_LOCUS15731</name>
</gene>
<organism evidence="2 3">
    <name type="scientific">Iphiclides podalirius</name>
    <name type="common">scarce swallowtail</name>
    <dbReference type="NCBI Taxonomy" id="110791"/>
    <lineage>
        <taxon>Eukaryota</taxon>
        <taxon>Metazoa</taxon>
        <taxon>Ecdysozoa</taxon>
        <taxon>Arthropoda</taxon>
        <taxon>Hexapoda</taxon>
        <taxon>Insecta</taxon>
        <taxon>Pterygota</taxon>
        <taxon>Neoptera</taxon>
        <taxon>Endopterygota</taxon>
        <taxon>Lepidoptera</taxon>
        <taxon>Glossata</taxon>
        <taxon>Ditrysia</taxon>
        <taxon>Papilionoidea</taxon>
        <taxon>Papilionidae</taxon>
        <taxon>Papilioninae</taxon>
        <taxon>Iphiclides</taxon>
    </lineage>
</organism>
<name>A0ABN8J433_9NEOP</name>
<evidence type="ECO:0000313" key="3">
    <source>
        <dbReference type="Proteomes" id="UP000837857"/>
    </source>
</evidence>
<sequence>MDSFSDFGVVGGIGNGMEGSGCVIPSSYPHSSSPPYSGEASDSGDITIAGGRPKADDEVTSDELSSSIRSEWKPPLLDQRRLMSMSALHAPQTSIDDGHPLSALRIIQPSREGSVLVEAGFDMAHVRARPGRQRRRVLLDVQANKKVAAAEWSAEAQLRPRSPGYQTRVGDAS</sequence>